<proteinExistence type="predicted"/>
<reference evidence="2" key="1">
    <citation type="journal article" date="2019" name="Int. J. Syst. Evol. Microbiol.">
        <title>The Global Catalogue of Microorganisms (GCM) 10K type strain sequencing project: providing services to taxonomists for standard genome sequencing and annotation.</title>
        <authorList>
            <consortium name="The Broad Institute Genomics Platform"/>
            <consortium name="The Broad Institute Genome Sequencing Center for Infectious Disease"/>
            <person name="Wu L."/>
            <person name="Ma J."/>
        </authorList>
    </citation>
    <scope>NUCLEOTIDE SEQUENCE [LARGE SCALE GENOMIC DNA]</scope>
    <source>
        <strain evidence="2">CCUG 63563</strain>
    </source>
</reference>
<evidence type="ECO:0008006" key="3">
    <source>
        <dbReference type="Google" id="ProtNLM"/>
    </source>
</evidence>
<dbReference type="Proteomes" id="UP001596976">
    <property type="component" value="Unassembled WGS sequence"/>
</dbReference>
<accession>A0ABW3GXL1</accession>
<name>A0ABW3GXL1_9BACL</name>
<sequence>MTTTDLNKLLLFFDESGKNKESLNLIGGLMIPHQIFISEALTQYNKLLLEGSYKMHWTSYAGSTVEKERILNVIHQLMMFKNLIGLNIIIYDKISEHGQDNAKITNMIYSKFPERIFYGLLRFYQGYTTIGADIYIEDDSMYRNMNLTNKIKDRLNIQATYRGEGFEVKQAKYKGKNQIIGLELVDALMGIVKSIIENDDRSAKKRAKNELIVELLKDKNTYNFFENLKIFKWNNTRELDIIEFNKVLSIFLNHRSRWIDHLVK</sequence>
<protein>
    <recommendedName>
        <fullName evidence="3">DUF3800 domain-containing protein</fullName>
    </recommendedName>
</protein>
<comment type="caution">
    <text evidence="1">The sequence shown here is derived from an EMBL/GenBank/DDBJ whole genome shotgun (WGS) entry which is preliminary data.</text>
</comment>
<gene>
    <name evidence="1" type="ORF">ACFQ0V_08610</name>
</gene>
<organism evidence="1 2">
    <name type="scientific">Savagea faecisuis</name>
    <dbReference type="NCBI Taxonomy" id="1274803"/>
    <lineage>
        <taxon>Bacteria</taxon>
        <taxon>Bacillati</taxon>
        <taxon>Bacillota</taxon>
        <taxon>Bacilli</taxon>
        <taxon>Bacillales</taxon>
        <taxon>Caryophanaceae</taxon>
        <taxon>Savagea</taxon>
    </lineage>
</organism>
<evidence type="ECO:0000313" key="1">
    <source>
        <dbReference type="EMBL" id="MFD0943823.1"/>
    </source>
</evidence>
<dbReference type="RefSeq" id="WP_381012307.1">
    <property type="nucleotide sequence ID" value="NZ_JBHTJF010000029.1"/>
</dbReference>
<dbReference type="EMBL" id="JBHTJF010000029">
    <property type="protein sequence ID" value="MFD0943823.1"/>
    <property type="molecule type" value="Genomic_DNA"/>
</dbReference>
<keyword evidence="2" id="KW-1185">Reference proteome</keyword>
<evidence type="ECO:0000313" key="2">
    <source>
        <dbReference type="Proteomes" id="UP001596976"/>
    </source>
</evidence>